<keyword evidence="2" id="KW-0560">Oxidoreductase</keyword>
<dbReference type="SUPFAM" id="SSF51735">
    <property type="entry name" value="NAD(P)-binding Rossmann-fold domains"/>
    <property type="match status" value="1"/>
</dbReference>
<evidence type="ECO:0000313" key="3">
    <source>
        <dbReference type="EMBL" id="SUQ24044.1"/>
    </source>
</evidence>
<dbReference type="InterPro" id="IPR051122">
    <property type="entry name" value="SDR_DHRS6-like"/>
</dbReference>
<dbReference type="GO" id="GO:0016491">
    <property type="term" value="F:oxidoreductase activity"/>
    <property type="evidence" value="ECO:0007669"/>
    <property type="project" value="UniProtKB-KW"/>
</dbReference>
<protein>
    <submittedName>
        <fullName evidence="3">NAD(P)-dependent dehydrogenase, short-chain alcohol dehydrogenase family</fullName>
    </submittedName>
</protein>
<dbReference type="Pfam" id="PF13561">
    <property type="entry name" value="adh_short_C2"/>
    <property type="match status" value="1"/>
</dbReference>
<evidence type="ECO:0000256" key="2">
    <source>
        <dbReference type="ARBA" id="ARBA00023002"/>
    </source>
</evidence>
<dbReference type="FunFam" id="3.40.50.720:FF:000084">
    <property type="entry name" value="Short-chain dehydrogenase reductase"/>
    <property type="match status" value="1"/>
</dbReference>
<evidence type="ECO:0000256" key="1">
    <source>
        <dbReference type="ARBA" id="ARBA00006484"/>
    </source>
</evidence>
<dbReference type="PANTHER" id="PTHR43477">
    <property type="entry name" value="DIHYDROANTICAPSIN 7-DEHYDROGENASE"/>
    <property type="match status" value="1"/>
</dbReference>
<dbReference type="Gene3D" id="3.40.50.720">
    <property type="entry name" value="NAD(P)-binding Rossmann-like Domain"/>
    <property type="match status" value="1"/>
</dbReference>
<dbReference type="EMBL" id="UHJL01000002">
    <property type="protein sequence ID" value="SUQ24044.1"/>
    <property type="molecule type" value="Genomic_DNA"/>
</dbReference>
<dbReference type="Proteomes" id="UP000255423">
    <property type="component" value="Unassembled WGS sequence"/>
</dbReference>
<reference evidence="3 4" key="1">
    <citation type="submission" date="2017-08" db="EMBL/GenBank/DDBJ databases">
        <authorList>
            <person name="de Groot N.N."/>
        </authorList>
    </citation>
    <scope>NUCLEOTIDE SEQUENCE [LARGE SCALE GENOMIC DNA]</scope>
    <source>
        <strain evidence="3 4">HM2</strain>
    </source>
</reference>
<organism evidence="3 4">
    <name type="scientific">Fibrobacter succinogenes</name>
    <name type="common">Bacteroides succinogenes</name>
    <dbReference type="NCBI Taxonomy" id="833"/>
    <lineage>
        <taxon>Bacteria</taxon>
        <taxon>Pseudomonadati</taxon>
        <taxon>Fibrobacterota</taxon>
        <taxon>Fibrobacteria</taxon>
        <taxon>Fibrobacterales</taxon>
        <taxon>Fibrobacteraceae</taxon>
        <taxon>Fibrobacter</taxon>
    </lineage>
</organism>
<sequence length="268" mass="28374">MGNVPYSNRQNCLSRGGALLMYNPFSLEGKRILVTGASSGIGKATAIECSRMGASIIACGRDKERLEKTIAALDGKNHVSFVGDLRDSNALVSLVDSIPSVDGALFAAGLTLVYPMLFSDKEKFKALFETNFFAGAELLRLLVKKKKINAGGSLVYIVSIGGTNVFASGQTVYGTSKAALNAFVRYAAIELAPKKIRVNGISPGGVNTPMILEGNVSDEQLKKSIEDIPLKRYGEPEEIAKAAVYLLSNAASWVTGTTLVIDGGMSAK</sequence>
<dbReference type="AlphaFoldDB" id="A0A380S547"/>
<dbReference type="PRINTS" id="PR00081">
    <property type="entry name" value="GDHRDH"/>
</dbReference>
<name>A0A380S547_FIBSU</name>
<dbReference type="InterPro" id="IPR036291">
    <property type="entry name" value="NAD(P)-bd_dom_sf"/>
</dbReference>
<dbReference type="InterPro" id="IPR002347">
    <property type="entry name" value="SDR_fam"/>
</dbReference>
<proteinExistence type="inferred from homology"/>
<accession>A0A380S547</accession>
<dbReference type="PANTHER" id="PTHR43477:SF1">
    <property type="entry name" value="DIHYDROANTICAPSIN 7-DEHYDROGENASE"/>
    <property type="match status" value="1"/>
</dbReference>
<dbReference type="CDD" id="cd05233">
    <property type="entry name" value="SDR_c"/>
    <property type="match status" value="1"/>
</dbReference>
<gene>
    <name evidence="3" type="ORF">SAMN05661053_1435</name>
</gene>
<comment type="similarity">
    <text evidence="1">Belongs to the short-chain dehydrogenases/reductases (SDR) family.</text>
</comment>
<evidence type="ECO:0000313" key="4">
    <source>
        <dbReference type="Proteomes" id="UP000255423"/>
    </source>
</evidence>